<sequence>MEVKTTKKKTYVSPRFELYDLQPGLDFLVISGVDANVGLPFTGGGNGFTRSPGFNPFNSFTMEEK</sequence>
<accession>A0A0B4N0D9</accession>
<reference evidence="1" key="1">
    <citation type="submission" date="2014-03" db="EMBL/GenBank/DDBJ databases">
        <title>A sequence of cellulolytic fosmid clone of goat rumen metagenome.</title>
        <authorList>
            <person name="Lee K.-T."/>
            <person name="Kim J.-Y."/>
            <person name="Kim Y.-J."/>
            <person name="Ahn J.-H."/>
            <person name="Park M.-N."/>
            <person name="Kim J.-H."/>
            <person name="Kim T.-H."/>
        </authorList>
    </citation>
    <scope>NUCLEOTIDE SEQUENCE</scope>
</reference>
<dbReference type="AlphaFoldDB" id="A0A0B4N0D9"/>
<evidence type="ECO:0000313" key="1">
    <source>
        <dbReference type="EMBL" id="AIF26095.1"/>
    </source>
</evidence>
<dbReference type="EMBL" id="KJ631392">
    <property type="protein sequence ID" value="AIF26095.1"/>
    <property type="molecule type" value="Genomic_DNA"/>
</dbReference>
<proteinExistence type="predicted"/>
<name>A0A0B4N0D9_9BACT</name>
<protein>
    <submittedName>
        <fullName evidence="1">Uncharacterized protein</fullName>
    </submittedName>
</protein>
<organism evidence="1">
    <name type="scientific">uncultured bacterium Ad_136_J17_contig1</name>
    <dbReference type="NCBI Taxonomy" id="1489301"/>
    <lineage>
        <taxon>Bacteria</taxon>
        <taxon>environmental samples</taxon>
    </lineage>
</organism>